<comment type="caution">
    <text evidence="1">The sequence shown here is derived from an EMBL/GenBank/DDBJ whole genome shotgun (WGS) entry which is preliminary data.</text>
</comment>
<reference evidence="1" key="1">
    <citation type="submission" date="2018-11" db="EMBL/GenBank/DDBJ databases">
        <authorList>
            <person name="Alioto T."/>
            <person name="Alioto T."/>
        </authorList>
    </citation>
    <scope>NUCLEOTIDE SEQUENCE</scope>
</reference>
<dbReference type="EMBL" id="UYJE01010432">
    <property type="protein sequence ID" value="VDI83141.1"/>
    <property type="molecule type" value="Genomic_DNA"/>
</dbReference>
<dbReference type="AlphaFoldDB" id="A0A8B6HQ96"/>
<evidence type="ECO:0000313" key="2">
    <source>
        <dbReference type="Proteomes" id="UP000596742"/>
    </source>
</evidence>
<gene>
    <name evidence="1" type="ORF">MGAL_10B011824</name>
</gene>
<protein>
    <submittedName>
        <fullName evidence="1">Uncharacterized protein</fullName>
    </submittedName>
</protein>
<dbReference type="Proteomes" id="UP000596742">
    <property type="component" value="Unassembled WGS sequence"/>
</dbReference>
<name>A0A8B6HQ96_MYTGA</name>
<sequence length="100" mass="11851">MTSENQNYERLNGLLNQLVYPTCKKILENHLRENRVSFYQFLDTNKHRIVHCFRVNTTCCSLHANCTYPIKATLTHRQWSFLYKDEKQIVAGSQVVFVKL</sequence>
<evidence type="ECO:0000313" key="1">
    <source>
        <dbReference type="EMBL" id="VDI83141.1"/>
    </source>
</evidence>
<organism evidence="1 2">
    <name type="scientific">Mytilus galloprovincialis</name>
    <name type="common">Mediterranean mussel</name>
    <dbReference type="NCBI Taxonomy" id="29158"/>
    <lineage>
        <taxon>Eukaryota</taxon>
        <taxon>Metazoa</taxon>
        <taxon>Spiralia</taxon>
        <taxon>Lophotrochozoa</taxon>
        <taxon>Mollusca</taxon>
        <taxon>Bivalvia</taxon>
        <taxon>Autobranchia</taxon>
        <taxon>Pteriomorphia</taxon>
        <taxon>Mytilida</taxon>
        <taxon>Mytiloidea</taxon>
        <taxon>Mytilidae</taxon>
        <taxon>Mytilinae</taxon>
        <taxon>Mytilus</taxon>
    </lineage>
</organism>
<proteinExistence type="predicted"/>
<keyword evidence="2" id="KW-1185">Reference proteome</keyword>
<accession>A0A8B6HQ96</accession>